<comment type="caution">
    <text evidence="2">The sequence shown here is derived from an EMBL/GenBank/DDBJ whole genome shotgun (WGS) entry which is preliminary data.</text>
</comment>
<dbReference type="Pfam" id="PF13395">
    <property type="entry name" value="HNH_4"/>
    <property type="match status" value="1"/>
</dbReference>
<feature type="domain" description="HNH nuclease" evidence="1">
    <location>
        <begin position="229"/>
        <end position="276"/>
    </location>
</feature>
<dbReference type="Proteomes" id="UP001201449">
    <property type="component" value="Unassembled WGS sequence"/>
</dbReference>
<organism evidence="2 3">
    <name type="scientific">Mariniradius sediminis</name>
    <dbReference type="NCBI Taxonomy" id="2909237"/>
    <lineage>
        <taxon>Bacteria</taxon>
        <taxon>Pseudomonadati</taxon>
        <taxon>Bacteroidota</taxon>
        <taxon>Cytophagia</taxon>
        <taxon>Cytophagales</taxon>
        <taxon>Cyclobacteriaceae</taxon>
        <taxon>Mariniradius</taxon>
    </lineage>
</organism>
<dbReference type="RefSeq" id="WP_234863153.1">
    <property type="nucleotide sequence ID" value="NZ_JAKEVZ010000029.1"/>
</dbReference>
<evidence type="ECO:0000259" key="1">
    <source>
        <dbReference type="Pfam" id="PF13395"/>
    </source>
</evidence>
<dbReference type="InterPro" id="IPR003615">
    <property type="entry name" value="HNH_nuc"/>
</dbReference>
<proteinExistence type="predicted"/>
<protein>
    <recommendedName>
        <fullName evidence="1">HNH nuclease domain-containing protein</fullName>
    </recommendedName>
</protein>
<sequence length="351" mass="41512">MNYLPHADGIPINLLAGCFNRRSTTYKFYWFLSLIQFVEQGKEKIEKKNLFAQMIANSWYTLNYFHISFGVQDKFQAAIRSIREIEKINVQENTEVVFKKLIESKNRETQKFLRHFNINVPHKFLSPWISADNQKVVYHFSQDFGNNCPYALFDDFVVINPKWREYLKRNSKILKDFCYWNLTLYLQARNPNVPDIANKLIKSPQRSPLNEQRKAFWNIVLEEKGKIKCIYTGNDLIIGDYVVEHFIPYSFVSHDLIWNLLPADKSFNGSKGNKLPRLEKYFDAFYQIQKEAVEIVVRKTPKNKFLQEYLTIFPNVESAKDLPSVFDRVRFKENFQSLVSIASNNGFMFLK</sequence>
<evidence type="ECO:0000313" key="2">
    <source>
        <dbReference type="EMBL" id="MCF1753355.1"/>
    </source>
</evidence>
<gene>
    <name evidence="2" type="ORF">L0U89_20005</name>
</gene>
<dbReference type="EMBL" id="JAKEVZ010000029">
    <property type="protein sequence ID" value="MCF1753355.1"/>
    <property type="molecule type" value="Genomic_DNA"/>
</dbReference>
<accession>A0ABS9BZ81</accession>
<dbReference type="Gene3D" id="1.10.30.50">
    <property type="match status" value="1"/>
</dbReference>
<name>A0ABS9BZ81_9BACT</name>
<evidence type="ECO:0000313" key="3">
    <source>
        <dbReference type="Proteomes" id="UP001201449"/>
    </source>
</evidence>
<keyword evidence="3" id="KW-1185">Reference proteome</keyword>
<reference evidence="2 3" key="1">
    <citation type="submission" date="2022-01" db="EMBL/GenBank/DDBJ databases">
        <title>Mariniradius saccharolyticus sp. nov., isolated from sediment of a river.</title>
        <authorList>
            <person name="Liu H."/>
        </authorList>
    </citation>
    <scope>NUCLEOTIDE SEQUENCE [LARGE SCALE GENOMIC DNA]</scope>
    <source>
        <strain evidence="2 3">RY-2</strain>
    </source>
</reference>